<accession>A0ACB9ZS31</accession>
<protein>
    <submittedName>
        <fullName evidence="1">Uncharacterized protein</fullName>
    </submittedName>
</protein>
<gene>
    <name evidence="1" type="ORF">M9H77_35027</name>
</gene>
<comment type="caution">
    <text evidence="1">The sequence shown here is derived from an EMBL/GenBank/DDBJ whole genome shotgun (WGS) entry which is preliminary data.</text>
</comment>
<evidence type="ECO:0000313" key="1">
    <source>
        <dbReference type="EMBL" id="KAI5649022.1"/>
    </source>
</evidence>
<reference evidence="2" key="1">
    <citation type="journal article" date="2023" name="Nat. Plants">
        <title>Single-cell RNA sequencing provides a high-resolution roadmap for understanding the multicellular compartmentation of specialized metabolism.</title>
        <authorList>
            <person name="Sun S."/>
            <person name="Shen X."/>
            <person name="Li Y."/>
            <person name="Li Y."/>
            <person name="Wang S."/>
            <person name="Li R."/>
            <person name="Zhang H."/>
            <person name="Shen G."/>
            <person name="Guo B."/>
            <person name="Wei J."/>
            <person name="Xu J."/>
            <person name="St-Pierre B."/>
            <person name="Chen S."/>
            <person name="Sun C."/>
        </authorList>
    </citation>
    <scope>NUCLEOTIDE SEQUENCE [LARGE SCALE GENOMIC DNA]</scope>
</reference>
<sequence length="125" mass="14240">MNIDKVVASVLLASEANQVLDGQYTEESSGANKEKAMGKAKVPDTRKKSNFEDVEIETLWEELVDMASFRMEMIKLKLIQEFESAHYKLLENLNTFFWINTKGTQATERTETPEAPHFDQTPAPQ</sequence>
<dbReference type="Proteomes" id="UP001060085">
    <property type="component" value="Linkage Group LG08"/>
</dbReference>
<name>A0ACB9ZS31_CATRO</name>
<keyword evidence="2" id="KW-1185">Reference proteome</keyword>
<organism evidence="1 2">
    <name type="scientific">Catharanthus roseus</name>
    <name type="common">Madagascar periwinkle</name>
    <name type="synonym">Vinca rosea</name>
    <dbReference type="NCBI Taxonomy" id="4058"/>
    <lineage>
        <taxon>Eukaryota</taxon>
        <taxon>Viridiplantae</taxon>
        <taxon>Streptophyta</taxon>
        <taxon>Embryophyta</taxon>
        <taxon>Tracheophyta</taxon>
        <taxon>Spermatophyta</taxon>
        <taxon>Magnoliopsida</taxon>
        <taxon>eudicotyledons</taxon>
        <taxon>Gunneridae</taxon>
        <taxon>Pentapetalae</taxon>
        <taxon>asterids</taxon>
        <taxon>lamiids</taxon>
        <taxon>Gentianales</taxon>
        <taxon>Apocynaceae</taxon>
        <taxon>Rauvolfioideae</taxon>
        <taxon>Vinceae</taxon>
        <taxon>Catharanthinae</taxon>
        <taxon>Catharanthus</taxon>
    </lineage>
</organism>
<evidence type="ECO:0000313" key="2">
    <source>
        <dbReference type="Proteomes" id="UP001060085"/>
    </source>
</evidence>
<dbReference type="EMBL" id="CM044708">
    <property type="protein sequence ID" value="KAI5649022.1"/>
    <property type="molecule type" value="Genomic_DNA"/>
</dbReference>
<proteinExistence type="predicted"/>